<reference evidence="1 2" key="1">
    <citation type="submission" date="2023-07" db="EMBL/GenBank/DDBJ databases">
        <title>Genomic Encyclopedia of Type Strains, Phase IV (KMG-IV): sequencing the most valuable type-strain genomes for metagenomic binning, comparative biology and taxonomic classification.</title>
        <authorList>
            <person name="Goeker M."/>
        </authorList>
    </citation>
    <scope>NUCLEOTIDE SEQUENCE [LARGE SCALE GENOMIC DNA]</scope>
    <source>
        <strain evidence="1 2">DSM 25963</strain>
    </source>
</reference>
<evidence type="ECO:0000313" key="2">
    <source>
        <dbReference type="Proteomes" id="UP001223886"/>
    </source>
</evidence>
<evidence type="ECO:0000313" key="1">
    <source>
        <dbReference type="EMBL" id="MDP9750571.1"/>
    </source>
</evidence>
<sequence length="184" mass="21237">MTKRELQKLIYHSKNNRKELTAREAAQALGLSERQIFRLKKGVSEQGEFFVIHKNKGHKPANATPPEVVNKVIYLKQNVYFDANFSHFRDLLEEREGIMLSQPTVYRILSLAGIESHRKHRKTHKTQRRRKRKPQAGMLVQIDCSPFKWLLNMGKLALYGAIDDATGGIQQRTYKVSVCSTPTF</sequence>
<name>A0ABT9M367_9THEO</name>
<protein>
    <submittedName>
        <fullName evidence="1">Transposase</fullName>
    </submittedName>
</protein>
<gene>
    <name evidence="1" type="ORF">J2S24_001039</name>
</gene>
<dbReference type="RefSeq" id="WP_050749454.1">
    <property type="nucleotide sequence ID" value="NZ_JAURUP010000008.1"/>
</dbReference>
<dbReference type="SUPFAM" id="SSF46689">
    <property type="entry name" value="Homeodomain-like"/>
    <property type="match status" value="1"/>
</dbReference>
<comment type="caution">
    <text evidence="1">The sequence shown here is derived from an EMBL/GenBank/DDBJ whole genome shotgun (WGS) entry which is preliminary data.</text>
</comment>
<organism evidence="1 2">
    <name type="scientific">Thermoanaerobacter pentosaceus</name>
    <dbReference type="NCBI Taxonomy" id="694059"/>
    <lineage>
        <taxon>Bacteria</taxon>
        <taxon>Bacillati</taxon>
        <taxon>Bacillota</taxon>
        <taxon>Clostridia</taxon>
        <taxon>Thermoanaerobacterales</taxon>
        <taxon>Thermoanaerobacteraceae</taxon>
        <taxon>Thermoanaerobacter</taxon>
    </lineage>
</organism>
<proteinExistence type="predicted"/>
<accession>A0ABT9M367</accession>
<dbReference type="Proteomes" id="UP001223886">
    <property type="component" value="Unassembled WGS sequence"/>
</dbReference>
<keyword evidence="2" id="KW-1185">Reference proteome</keyword>
<dbReference type="EMBL" id="JAURUP010000008">
    <property type="protein sequence ID" value="MDP9750571.1"/>
    <property type="molecule type" value="Genomic_DNA"/>
</dbReference>
<dbReference type="InterPro" id="IPR009057">
    <property type="entry name" value="Homeodomain-like_sf"/>
</dbReference>